<dbReference type="InParanoid" id="A0A2H3CWL0"/>
<evidence type="ECO:0000313" key="3">
    <source>
        <dbReference type="Proteomes" id="UP000217790"/>
    </source>
</evidence>
<dbReference type="OrthoDB" id="10609961at2759"/>
<proteinExistence type="predicted"/>
<evidence type="ECO:0000256" key="1">
    <source>
        <dbReference type="SAM" id="MobiDB-lite"/>
    </source>
</evidence>
<sequence>MCQYNEEVERDEWKQDTVEGPLRRDTAMTGKGGGTSVAVEGHCRREGHLRMEGHLWMEGYTLQPDKIGCPRICRVDILSLTLAQHFTQMSGSPDVDTCGGEKLDGRSLEHWKIQLCTWLDMTIHRSSPMPILLEPPQMKRVLRQQYRVLAGAKHHDCKGKNKTKGGGYDTQIYTHQVPFNGMRVSLGHSTLYHLQMIEPFLEREEEDERIDHGNGKRKLKKDQRGRMFPCGAPGFARDFIGIHSSARMYIHLNWFTLVYIGVHPVKSSNSSYIIDVMIERVVEIGGAEFTILTRKKEVAKHLIMPTNDRDVWERVRHVLRLVRTSSANGNLLWKWLYKMVHNVDIWMPSYSPTGGGVIDTSVGREIGIPHIIYHIPHGRRFGDIMNGPLNKIGYRVKGDLLIMAFDLENQSEVCNLTDDDIDGALYFVNELDATADVFLELNNAEWMVAKAIIMEDSVVSHSLNTIVQSYYRGSRDAIVRLVYEQNISLREEDAATSVYVDQKENMVLKGLLLGRLHFGMCLMGEVVFPDLHNNHWLCLGLPSRGASGEILFDAQIKTLQGLFLKDHCKDLPSRSWIYECDVHKESLVYVDPEVVRKKVDAPNNWFVDVEGTGPSRTPTTEAILDEAADFPVQIRGTLKKHTSVVWRCKIFVVHVEEMEIIPY</sequence>
<keyword evidence="3" id="KW-1185">Reference proteome</keyword>
<reference evidence="3" key="1">
    <citation type="journal article" date="2017" name="Nat. Ecol. Evol.">
        <title>Genome expansion and lineage-specific genetic innovations in the forest pathogenic fungi Armillaria.</title>
        <authorList>
            <person name="Sipos G."/>
            <person name="Prasanna A.N."/>
            <person name="Walter M.C."/>
            <person name="O'Connor E."/>
            <person name="Balint B."/>
            <person name="Krizsan K."/>
            <person name="Kiss B."/>
            <person name="Hess J."/>
            <person name="Varga T."/>
            <person name="Slot J."/>
            <person name="Riley R."/>
            <person name="Boka B."/>
            <person name="Rigling D."/>
            <person name="Barry K."/>
            <person name="Lee J."/>
            <person name="Mihaltcheva S."/>
            <person name="LaButti K."/>
            <person name="Lipzen A."/>
            <person name="Waldron R."/>
            <person name="Moloney N.M."/>
            <person name="Sperisen C."/>
            <person name="Kredics L."/>
            <person name="Vagvoelgyi C."/>
            <person name="Patrignani A."/>
            <person name="Fitzpatrick D."/>
            <person name="Nagy I."/>
            <person name="Doyle S."/>
            <person name="Anderson J.B."/>
            <person name="Grigoriev I.V."/>
            <person name="Gueldener U."/>
            <person name="Muensterkoetter M."/>
            <person name="Nagy L.G."/>
        </authorList>
    </citation>
    <scope>NUCLEOTIDE SEQUENCE [LARGE SCALE GENOMIC DNA]</scope>
    <source>
        <strain evidence="3">Ar21-2</strain>
    </source>
</reference>
<gene>
    <name evidence="2" type="ORF">ARMGADRAFT_1034963</name>
</gene>
<protein>
    <submittedName>
        <fullName evidence="2">Uncharacterized protein</fullName>
    </submittedName>
</protein>
<organism evidence="2 3">
    <name type="scientific">Armillaria gallica</name>
    <name type="common">Bulbous honey fungus</name>
    <name type="synonym">Armillaria bulbosa</name>
    <dbReference type="NCBI Taxonomy" id="47427"/>
    <lineage>
        <taxon>Eukaryota</taxon>
        <taxon>Fungi</taxon>
        <taxon>Dikarya</taxon>
        <taxon>Basidiomycota</taxon>
        <taxon>Agaricomycotina</taxon>
        <taxon>Agaricomycetes</taxon>
        <taxon>Agaricomycetidae</taxon>
        <taxon>Agaricales</taxon>
        <taxon>Marasmiineae</taxon>
        <taxon>Physalacriaceae</taxon>
        <taxon>Armillaria</taxon>
    </lineage>
</organism>
<dbReference type="Proteomes" id="UP000217790">
    <property type="component" value="Unassembled WGS sequence"/>
</dbReference>
<accession>A0A2H3CWL0</accession>
<dbReference type="EMBL" id="KZ293679">
    <property type="protein sequence ID" value="PBK87409.1"/>
    <property type="molecule type" value="Genomic_DNA"/>
</dbReference>
<feature type="compositionally biased region" description="Acidic residues" evidence="1">
    <location>
        <begin position="1"/>
        <end position="10"/>
    </location>
</feature>
<dbReference type="AlphaFoldDB" id="A0A2H3CWL0"/>
<feature type="compositionally biased region" description="Basic and acidic residues" evidence="1">
    <location>
        <begin position="11"/>
        <end position="26"/>
    </location>
</feature>
<feature type="region of interest" description="Disordered" evidence="1">
    <location>
        <begin position="1"/>
        <end position="35"/>
    </location>
</feature>
<evidence type="ECO:0000313" key="2">
    <source>
        <dbReference type="EMBL" id="PBK87409.1"/>
    </source>
</evidence>
<name>A0A2H3CWL0_ARMGA</name>